<comment type="catalytic activity">
    <reaction evidence="5">
        <text>DNA(n) + a 2'-deoxyribonucleoside 5'-triphosphate = DNA(n+1) + diphosphate</text>
        <dbReference type="Rhea" id="RHEA:22508"/>
        <dbReference type="Rhea" id="RHEA-COMP:17339"/>
        <dbReference type="Rhea" id="RHEA-COMP:17340"/>
        <dbReference type="ChEBI" id="CHEBI:33019"/>
        <dbReference type="ChEBI" id="CHEBI:61560"/>
        <dbReference type="ChEBI" id="CHEBI:173112"/>
        <dbReference type="EC" id="2.7.7.7"/>
    </reaction>
</comment>
<dbReference type="InterPro" id="IPR017961">
    <property type="entry name" value="DNA_pol_Y-fam_little_finger"/>
</dbReference>
<comment type="subunit">
    <text evidence="2">Monomer.</text>
</comment>
<evidence type="ECO:0000313" key="8">
    <source>
        <dbReference type="Proteomes" id="UP000253570"/>
    </source>
</evidence>
<dbReference type="EC" id="2.7.7.7" evidence="3"/>
<dbReference type="InterPro" id="IPR043502">
    <property type="entry name" value="DNA/RNA_pol_sf"/>
</dbReference>
<dbReference type="Pfam" id="PF00817">
    <property type="entry name" value="IMS"/>
    <property type="match status" value="1"/>
</dbReference>
<dbReference type="InterPro" id="IPR036775">
    <property type="entry name" value="DNA_pol_Y-fam_lit_finger_sf"/>
</dbReference>
<evidence type="ECO:0000256" key="1">
    <source>
        <dbReference type="ARBA" id="ARBA00010945"/>
    </source>
</evidence>
<comment type="function">
    <text evidence="4">Poorly processive, error-prone DNA polymerase involved in untargeted mutagenesis. Copies undamaged DNA at stalled replication forks, which arise in vivo from mismatched or misaligned primer ends. These misaligned primers can be extended by PolIV. Exhibits no 3'-5' exonuclease (proofreading) activity. May be involved in translesional synthesis, in conjunction with the beta clamp from PolIII.</text>
</comment>
<dbReference type="Pfam" id="PF11799">
    <property type="entry name" value="IMS_C"/>
    <property type="match status" value="1"/>
</dbReference>
<dbReference type="Gene3D" id="3.30.1490.100">
    <property type="entry name" value="DNA polymerase, Y-family, little finger domain"/>
    <property type="match status" value="1"/>
</dbReference>
<dbReference type="AlphaFoldDB" id="A0A368DRC3"/>
<dbReference type="Gene3D" id="3.30.70.270">
    <property type="match status" value="1"/>
</dbReference>
<protein>
    <recommendedName>
        <fullName evidence="3">DNA-directed DNA polymerase</fullName>
        <ecNumber evidence="3">2.7.7.7</ecNumber>
    </recommendedName>
</protein>
<dbReference type="GO" id="GO:0042276">
    <property type="term" value="P:error-prone translesion synthesis"/>
    <property type="evidence" value="ECO:0007669"/>
    <property type="project" value="TreeGrafter"/>
</dbReference>
<dbReference type="InterPro" id="IPR050116">
    <property type="entry name" value="DNA_polymerase-Y"/>
</dbReference>
<dbReference type="SUPFAM" id="SSF100879">
    <property type="entry name" value="Lesion bypass DNA polymerase (Y-family), little finger domain"/>
    <property type="match status" value="1"/>
</dbReference>
<dbReference type="PANTHER" id="PTHR11076">
    <property type="entry name" value="DNA REPAIR POLYMERASE UMUC / TRANSFERASE FAMILY MEMBER"/>
    <property type="match status" value="1"/>
</dbReference>
<evidence type="ECO:0000256" key="4">
    <source>
        <dbReference type="ARBA" id="ARBA00025589"/>
    </source>
</evidence>
<reference evidence="7 8" key="1">
    <citation type="journal article" date="2018" name="Microbiome">
        <title>Fine metagenomic profile of the Mediterranean stratified and mixed water columns revealed by assembly and recruitment.</title>
        <authorList>
            <person name="Haro-Moreno J.M."/>
            <person name="Lopez-Perez M."/>
            <person name="De La Torre J.R."/>
            <person name="Picazo A."/>
            <person name="Camacho A."/>
            <person name="Rodriguez-Valera F."/>
        </authorList>
    </citation>
    <scope>NUCLEOTIDE SEQUENCE [LARGE SCALE GENOMIC DNA]</scope>
    <source>
        <strain evidence="7">MED-G57</strain>
    </source>
</reference>
<dbReference type="SUPFAM" id="SSF56672">
    <property type="entry name" value="DNA/RNA polymerases"/>
    <property type="match status" value="1"/>
</dbReference>
<dbReference type="PROSITE" id="PS50173">
    <property type="entry name" value="UMUC"/>
    <property type="match status" value="1"/>
</dbReference>
<accession>A0A368DRC3</accession>
<dbReference type="GO" id="GO:0003684">
    <property type="term" value="F:damaged DNA binding"/>
    <property type="evidence" value="ECO:0007669"/>
    <property type="project" value="InterPro"/>
</dbReference>
<comment type="caution">
    <text evidence="7">The sequence shown here is derived from an EMBL/GenBank/DDBJ whole genome shotgun (WGS) entry which is preliminary data.</text>
</comment>
<dbReference type="EMBL" id="QOQD01000002">
    <property type="protein sequence ID" value="RCL74390.1"/>
    <property type="molecule type" value="Genomic_DNA"/>
</dbReference>
<dbReference type="Gene3D" id="3.40.1170.60">
    <property type="match status" value="1"/>
</dbReference>
<dbReference type="Proteomes" id="UP000253570">
    <property type="component" value="Unassembled WGS sequence"/>
</dbReference>
<dbReference type="GO" id="GO:0005829">
    <property type="term" value="C:cytosol"/>
    <property type="evidence" value="ECO:0007669"/>
    <property type="project" value="TreeGrafter"/>
</dbReference>
<sequence length="400" mass="46095">MSRFRTLYIDMDSFFASIEQQLDSTLRNKPVAIAALENDFGCVVAASYEAKAYGVKTGTRVRDAKILCPGIHFRPSRHRLYSKFNKYISYLLDDIAELESIRSIDEFQIYLGRDYSSLSRALLLSTRIKSMIYEQVGKEISLSIGIAANPLLAKIASKINKPDGLQWLCEENMPSRIKDLYLEDLPGISKGIKRRLLGAKVYSVEDLYYMDPRHARLVWRSVEGERFVRSLRGENIPINKSNRGSYGNSKVLSPENRSPRNAYLVGRWLIEKSAERLRRYNYCASRLDIFLRLDNFGSCQDSVTFLYSQDTLFFLKQFKILWTRLSPVIESQRIKFVGVRLSGLINIQDRSGEFLTNLYPGEKNISERLSSSVDNLNLRYGKRIINFGIHREHPGFFERG</sequence>
<name>A0A368DRC3_9PROT</name>
<proteinExistence type="inferred from homology"/>
<organism evidence="7 8">
    <name type="scientific">PS1 clade bacterium</name>
    <dbReference type="NCBI Taxonomy" id="2175152"/>
    <lineage>
        <taxon>Bacteria</taxon>
        <taxon>Pseudomonadati</taxon>
        <taxon>Pseudomonadota</taxon>
        <taxon>Alphaproteobacteria</taxon>
        <taxon>PS1 clade</taxon>
    </lineage>
</organism>
<feature type="domain" description="UmuC" evidence="6">
    <location>
        <begin position="6"/>
        <end position="189"/>
    </location>
</feature>
<dbReference type="GO" id="GO:0006281">
    <property type="term" value="P:DNA repair"/>
    <property type="evidence" value="ECO:0007669"/>
    <property type="project" value="InterPro"/>
</dbReference>
<evidence type="ECO:0000256" key="5">
    <source>
        <dbReference type="ARBA" id="ARBA00049244"/>
    </source>
</evidence>
<evidence type="ECO:0000256" key="2">
    <source>
        <dbReference type="ARBA" id="ARBA00011245"/>
    </source>
</evidence>
<evidence type="ECO:0000313" key="7">
    <source>
        <dbReference type="EMBL" id="RCL74390.1"/>
    </source>
</evidence>
<evidence type="ECO:0000256" key="3">
    <source>
        <dbReference type="ARBA" id="ARBA00012417"/>
    </source>
</evidence>
<dbReference type="InterPro" id="IPR043128">
    <property type="entry name" value="Rev_trsase/Diguanyl_cyclase"/>
</dbReference>
<comment type="similarity">
    <text evidence="1">Belongs to the DNA polymerase type-Y family.</text>
</comment>
<gene>
    <name evidence="7" type="ORF">DBW71_01300</name>
</gene>
<evidence type="ECO:0000259" key="6">
    <source>
        <dbReference type="PROSITE" id="PS50173"/>
    </source>
</evidence>
<dbReference type="PANTHER" id="PTHR11076:SF34">
    <property type="entry name" value="PROTEIN UMUC"/>
    <property type="match status" value="1"/>
</dbReference>
<dbReference type="GO" id="GO:0003887">
    <property type="term" value="F:DNA-directed DNA polymerase activity"/>
    <property type="evidence" value="ECO:0007669"/>
    <property type="project" value="UniProtKB-EC"/>
</dbReference>
<dbReference type="InterPro" id="IPR001126">
    <property type="entry name" value="UmuC"/>
</dbReference>
<dbReference type="GO" id="GO:0009432">
    <property type="term" value="P:SOS response"/>
    <property type="evidence" value="ECO:0007669"/>
    <property type="project" value="TreeGrafter"/>
</dbReference>